<comment type="caution">
    <text evidence="1">The sequence shown here is derived from an EMBL/GenBank/DDBJ whole genome shotgun (WGS) entry which is preliminary data.</text>
</comment>
<gene>
    <name evidence="1" type="ORF">L6164_037361</name>
</gene>
<dbReference type="Proteomes" id="UP000828941">
    <property type="component" value="Chromosome 14"/>
</dbReference>
<sequence length="132" mass="15191">MLHLQSKLLTSFLFLFATLPCQSNTQPSFGNYFYINGNGNYIANNNYQSNVNTLFSTLFSKAETSYGFYSFSYGENVDKVNTIGKCKRDVRQDECQSCLENSRFLLTRLCPNQKEAIGWYTKYDVKYGTVQN</sequence>
<keyword evidence="2" id="KW-1185">Reference proteome</keyword>
<organism evidence="1 2">
    <name type="scientific">Bauhinia variegata</name>
    <name type="common">Purple orchid tree</name>
    <name type="synonym">Phanera variegata</name>
    <dbReference type="NCBI Taxonomy" id="167791"/>
    <lineage>
        <taxon>Eukaryota</taxon>
        <taxon>Viridiplantae</taxon>
        <taxon>Streptophyta</taxon>
        <taxon>Embryophyta</taxon>
        <taxon>Tracheophyta</taxon>
        <taxon>Spermatophyta</taxon>
        <taxon>Magnoliopsida</taxon>
        <taxon>eudicotyledons</taxon>
        <taxon>Gunneridae</taxon>
        <taxon>Pentapetalae</taxon>
        <taxon>rosids</taxon>
        <taxon>fabids</taxon>
        <taxon>Fabales</taxon>
        <taxon>Fabaceae</taxon>
        <taxon>Cercidoideae</taxon>
        <taxon>Cercideae</taxon>
        <taxon>Bauhiniinae</taxon>
        <taxon>Bauhinia</taxon>
    </lineage>
</organism>
<evidence type="ECO:0000313" key="1">
    <source>
        <dbReference type="EMBL" id="KAI4297472.1"/>
    </source>
</evidence>
<dbReference type="EMBL" id="CM039439">
    <property type="protein sequence ID" value="KAI4297472.1"/>
    <property type="molecule type" value="Genomic_DNA"/>
</dbReference>
<evidence type="ECO:0000313" key="2">
    <source>
        <dbReference type="Proteomes" id="UP000828941"/>
    </source>
</evidence>
<reference evidence="1 2" key="1">
    <citation type="journal article" date="2022" name="DNA Res.">
        <title>Chromosomal-level genome assembly of the orchid tree Bauhinia variegata (Leguminosae; Cercidoideae) supports the allotetraploid origin hypothesis of Bauhinia.</title>
        <authorList>
            <person name="Zhong Y."/>
            <person name="Chen Y."/>
            <person name="Zheng D."/>
            <person name="Pang J."/>
            <person name="Liu Y."/>
            <person name="Luo S."/>
            <person name="Meng S."/>
            <person name="Qian L."/>
            <person name="Wei D."/>
            <person name="Dai S."/>
            <person name="Zhou R."/>
        </authorList>
    </citation>
    <scope>NUCLEOTIDE SEQUENCE [LARGE SCALE GENOMIC DNA]</scope>
    <source>
        <strain evidence="1">BV-YZ2020</strain>
    </source>
</reference>
<name>A0ACB9KJX7_BAUVA</name>
<protein>
    <submittedName>
        <fullName evidence="1">Uncharacterized protein</fullName>
    </submittedName>
</protein>
<proteinExistence type="predicted"/>
<accession>A0ACB9KJX7</accession>